<evidence type="ECO:0000313" key="2">
    <source>
        <dbReference type="Proteomes" id="UP000314294"/>
    </source>
</evidence>
<reference evidence="1 2" key="1">
    <citation type="submission" date="2019-03" db="EMBL/GenBank/DDBJ databases">
        <title>First draft genome of Liparis tanakae, snailfish: a comprehensive survey of snailfish specific genes.</title>
        <authorList>
            <person name="Kim W."/>
            <person name="Song I."/>
            <person name="Jeong J.-H."/>
            <person name="Kim D."/>
            <person name="Kim S."/>
            <person name="Ryu S."/>
            <person name="Song J.Y."/>
            <person name="Lee S.K."/>
        </authorList>
    </citation>
    <scope>NUCLEOTIDE SEQUENCE [LARGE SCALE GENOMIC DNA]</scope>
    <source>
        <tissue evidence="1">Muscle</tissue>
    </source>
</reference>
<organism evidence="1 2">
    <name type="scientific">Liparis tanakae</name>
    <name type="common">Tanaka's snailfish</name>
    <dbReference type="NCBI Taxonomy" id="230148"/>
    <lineage>
        <taxon>Eukaryota</taxon>
        <taxon>Metazoa</taxon>
        <taxon>Chordata</taxon>
        <taxon>Craniata</taxon>
        <taxon>Vertebrata</taxon>
        <taxon>Euteleostomi</taxon>
        <taxon>Actinopterygii</taxon>
        <taxon>Neopterygii</taxon>
        <taxon>Teleostei</taxon>
        <taxon>Neoteleostei</taxon>
        <taxon>Acanthomorphata</taxon>
        <taxon>Eupercaria</taxon>
        <taxon>Perciformes</taxon>
        <taxon>Cottioidei</taxon>
        <taxon>Cottales</taxon>
        <taxon>Liparidae</taxon>
        <taxon>Liparis</taxon>
    </lineage>
</organism>
<keyword evidence="2" id="KW-1185">Reference proteome</keyword>
<sequence>MESVKSNAANANCTIYPAFWWSPPLRQAQLSGGFNMAASLAPPGHAKRLPAAWVAAAASAPLILTPTCRTAAEHLEDA</sequence>
<name>A0A4Z2I4I7_9TELE</name>
<gene>
    <name evidence="1" type="ORF">EYF80_017600</name>
</gene>
<protein>
    <submittedName>
        <fullName evidence="1">Uncharacterized protein</fullName>
    </submittedName>
</protein>
<dbReference type="Proteomes" id="UP000314294">
    <property type="component" value="Unassembled WGS sequence"/>
</dbReference>
<dbReference type="AlphaFoldDB" id="A0A4Z2I4I7"/>
<proteinExistence type="predicted"/>
<accession>A0A4Z2I4I7</accession>
<evidence type="ECO:0000313" key="1">
    <source>
        <dbReference type="EMBL" id="TNN72172.1"/>
    </source>
</evidence>
<comment type="caution">
    <text evidence="1">The sequence shown here is derived from an EMBL/GenBank/DDBJ whole genome shotgun (WGS) entry which is preliminary data.</text>
</comment>
<dbReference type="EMBL" id="SRLO01000141">
    <property type="protein sequence ID" value="TNN72172.1"/>
    <property type="molecule type" value="Genomic_DNA"/>
</dbReference>